<evidence type="ECO:0000313" key="2">
    <source>
        <dbReference type="Proteomes" id="UP000552864"/>
    </source>
</evidence>
<evidence type="ECO:0000313" key="1">
    <source>
        <dbReference type="EMBL" id="NLR81663.1"/>
    </source>
</evidence>
<keyword evidence="2" id="KW-1185">Reference proteome</keyword>
<organism evidence="1 2">
    <name type="scientific">Chitinophaga eiseniae</name>
    <dbReference type="NCBI Taxonomy" id="634771"/>
    <lineage>
        <taxon>Bacteria</taxon>
        <taxon>Pseudomonadati</taxon>
        <taxon>Bacteroidota</taxon>
        <taxon>Chitinophagia</taxon>
        <taxon>Chitinophagales</taxon>
        <taxon>Chitinophagaceae</taxon>
        <taxon>Chitinophaga</taxon>
    </lineage>
</organism>
<sequence length="139" mass="16334">MNNQLPILKRWITVAFLLCIQLVAGFVPTFAAHRHFLHEIRVQQAQQDQLLHLVHKIPVQLEADDDGMDVWQVTKHRRKTRWYLTASAPQVSTATRIVYLDPDNTARSVYLTENKTGEYVRQKSFLPAYYSFLFRFTPF</sequence>
<dbReference type="Proteomes" id="UP000552864">
    <property type="component" value="Unassembled WGS sequence"/>
</dbReference>
<proteinExistence type="predicted"/>
<dbReference type="AlphaFoldDB" id="A0A847SP62"/>
<name>A0A847SP62_9BACT</name>
<comment type="caution">
    <text evidence="1">The sequence shown here is derived from an EMBL/GenBank/DDBJ whole genome shotgun (WGS) entry which is preliminary data.</text>
</comment>
<protein>
    <submittedName>
        <fullName evidence="1">Uncharacterized protein</fullName>
    </submittedName>
</protein>
<dbReference type="EMBL" id="JABAHZ010000006">
    <property type="protein sequence ID" value="NLR81663.1"/>
    <property type="molecule type" value="Genomic_DNA"/>
</dbReference>
<gene>
    <name evidence="1" type="ORF">HGH91_23760</name>
</gene>
<accession>A0A847SP62</accession>
<reference evidence="1 2" key="1">
    <citation type="submission" date="2020-04" db="EMBL/GenBank/DDBJ databases">
        <authorList>
            <person name="Yin C."/>
        </authorList>
    </citation>
    <scope>NUCLEOTIDE SEQUENCE [LARGE SCALE GENOMIC DNA]</scope>
    <source>
        <strain evidence="1 2">Ak56</strain>
    </source>
</reference>
<dbReference type="RefSeq" id="WP_168741306.1">
    <property type="nucleotide sequence ID" value="NZ_JABAHZ010000006.1"/>
</dbReference>